<gene>
    <name evidence="2" type="ORF">DV520_09255</name>
</gene>
<dbReference type="GeneID" id="97995917"/>
<proteinExistence type="predicted"/>
<dbReference type="OrthoDB" id="1957356at2"/>
<protein>
    <recommendedName>
        <fullName evidence="4">DivIVA domain-containing protein</fullName>
    </recommendedName>
</protein>
<dbReference type="AlphaFoldDB" id="A0A3E2B282"/>
<sequence>MNENTGQFRSAAFGGFHRQDVLDYLERITRENQTQKQALEQALAEEQAARAQAEARAQQAENKAAEAVADREAFEQTLAESRQAQEKITAALAEAEAQVAALREKVNDLEPGAESWRRIKDTAGDIEVSAHERAQRIIQSAQDQAAEIRAEGVRWILELQARCQRLKEDLHTSLFSAETELDSVRAAFSQAQEDVEGMQGALADLAAYAQKEPLK</sequence>
<accession>A0A3E2B282</accession>
<dbReference type="RefSeq" id="WP_021920221.1">
    <property type="nucleotide sequence ID" value="NZ_CAKXKJ010000008.1"/>
</dbReference>
<evidence type="ECO:0000313" key="2">
    <source>
        <dbReference type="EMBL" id="RFT06076.1"/>
    </source>
</evidence>
<evidence type="ECO:0008006" key="4">
    <source>
        <dbReference type="Google" id="ProtNLM"/>
    </source>
</evidence>
<organism evidence="2 3">
    <name type="scientific">Evtepia gabavorous</name>
    <dbReference type="NCBI Taxonomy" id="2211183"/>
    <lineage>
        <taxon>Bacteria</taxon>
        <taxon>Bacillati</taxon>
        <taxon>Bacillota</taxon>
        <taxon>Clostridia</taxon>
        <taxon>Eubacteriales</taxon>
        <taxon>Evtepia</taxon>
    </lineage>
</organism>
<keyword evidence="1" id="KW-0175">Coiled coil</keyword>
<feature type="coiled-coil region" evidence="1">
    <location>
        <begin position="25"/>
        <end position="105"/>
    </location>
</feature>
<evidence type="ECO:0000256" key="1">
    <source>
        <dbReference type="SAM" id="Coils"/>
    </source>
</evidence>
<name>A0A3E2B282_9FIRM</name>
<comment type="caution">
    <text evidence="2">The sequence shown here is derived from an EMBL/GenBank/DDBJ whole genome shotgun (WGS) entry which is preliminary data.</text>
</comment>
<evidence type="ECO:0000313" key="3">
    <source>
        <dbReference type="Proteomes" id="UP000260649"/>
    </source>
</evidence>
<keyword evidence="3" id="KW-1185">Reference proteome</keyword>
<reference evidence="2 3" key="1">
    <citation type="submission" date="2018-07" db="EMBL/GenBank/DDBJ databases">
        <title>GABA Modulating Bacteria of the Human Gut Microbiota.</title>
        <authorList>
            <person name="Strandwitz P."/>
            <person name="Kim K.H."/>
            <person name="Terekhova D."/>
            <person name="Liu J.K."/>
            <person name="Sharma A."/>
            <person name="Levering J."/>
            <person name="Mcdonald D."/>
            <person name="Dietrich D."/>
            <person name="Ramadhar T.R."/>
            <person name="Lekbua A."/>
            <person name="Mroue N."/>
            <person name="Liston C."/>
            <person name="Stewart E.J."/>
            <person name="Dubin M.J."/>
            <person name="Zengler K."/>
            <person name="Knight R."/>
            <person name="Gilbert J.A."/>
            <person name="Clardy J."/>
            <person name="Lewis K."/>
        </authorList>
    </citation>
    <scope>NUCLEOTIDE SEQUENCE [LARGE SCALE GENOMIC DNA]</scope>
    <source>
        <strain evidence="2 3">KLE1738</strain>
    </source>
</reference>
<dbReference type="Proteomes" id="UP000260649">
    <property type="component" value="Unassembled WGS sequence"/>
</dbReference>
<dbReference type="EMBL" id="QQRQ01000017">
    <property type="protein sequence ID" value="RFT06076.1"/>
    <property type="molecule type" value="Genomic_DNA"/>
</dbReference>